<keyword evidence="2" id="KW-1185">Reference proteome</keyword>
<evidence type="ECO:0000313" key="1">
    <source>
        <dbReference type="EMBL" id="MDR9847969.1"/>
    </source>
</evidence>
<proteinExistence type="predicted"/>
<organism evidence="1 2">
    <name type="scientific">Herbaspirillum huttiense subsp. lycopersici</name>
    <dbReference type="NCBI Taxonomy" id="3074428"/>
    <lineage>
        <taxon>Bacteria</taxon>
        <taxon>Pseudomonadati</taxon>
        <taxon>Pseudomonadota</taxon>
        <taxon>Betaproteobacteria</taxon>
        <taxon>Burkholderiales</taxon>
        <taxon>Oxalobacteraceae</taxon>
        <taxon>Herbaspirillum</taxon>
    </lineage>
</organism>
<reference evidence="1" key="1">
    <citation type="submission" date="2023-09" db="EMBL/GenBank/DDBJ databases">
        <title>Description of first Herbaspirillum huttiense subsp. nephrolepsisexaltata and Herbaspirillum huttiense subsp. lycopersicon.</title>
        <authorList>
            <person name="Poudel M."/>
            <person name="Sharma A."/>
            <person name="Goss E."/>
            <person name="Tapia J.H."/>
            <person name="Harmon C.M."/>
            <person name="Jones J.B."/>
        </authorList>
    </citation>
    <scope>NUCLEOTIDE SEQUENCE</scope>
    <source>
        <strain evidence="1">SE1</strain>
    </source>
</reference>
<dbReference type="Proteomes" id="UP001246576">
    <property type="component" value="Unassembled WGS sequence"/>
</dbReference>
<accession>A0ABU2EIK8</accession>
<dbReference type="RefSeq" id="WP_245202000.1">
    <property type="nucleotide sequence ID" value="NZ_JAVLSJ010000003.1"/>
</dbReference>
<dbReference type="EMBL" id="JAVLSJ010000003">
    <property type="protein sequence ID" value="MDR9847969.1"/>
    <property type="molecule type" value="Genomic_DNA"/>
</dbReference>
<name>A0ABU2EIK8_9BURK</name>
<gene>
    <name evidence="1" type="ORF">RI048_07060</name>
</gene>
<sequence>MPQSPVVVSGPKEEIDATEWWSKTVTHCITGSGFTLRIAFKKKTQPGDTERERDHDPEEGITDVKAEWRTKPKRRTTRALSWLARSTI</sequence>
<protein>
    <submittedName>
        <fullName evidence="1">Uncharacterized protein</fullName>
    </submittedName>
</protein>
<comment type="caution">
    <text evidence="1">The sequence shown here is derived from an EMBL/GenBank/DDBJ whole genome shotgun (WGS) entry which is preliminary data.</text>
</comment>
<evidence type="ECO:0000313" key="2">
    <source>
        <dbReference type="Proteomes" id="UP001246576"/>
    </source>
</evidence>